<dbReference type="InterPro" id="IPR003661">
    <property type="entry name" value="HisK_dim/P_dom"/>
</dbReference>
<comment type="catalytic activity">
    <reaction evidence="1">
        <text>ATP + protein L-histidine = ADP + protein N-phospho-L-histidine.</text>
        <dbReference type="EC" id="2.7.13.3"/>
    </reaction>
</comment>
<dbReference type="InterPro" id="IPR005467">
    <property type="entry name" value="His_kinase_dom"/>
</dbReference>
<dbReference type="CDD" id="cd00082">
    <property type="entry name" value="HisKA"/>
    <property type="match status" value="1"/>
</dbReference>
<dbReference type="InterPro" id="IPR036890">
    <property type="entry name" value="HATPase_C_sf"/>
</dbReference>
<evidence type="ECO:0000259" key="4">
    <source>
        <dbReference type="PROSITE" id="PS50109"/>
    </source>
</evidence>
<dbReference type="SUPFAM" id="SSF55781">
    <property type="entry name" value="GAF domain-like"/>
    <property type="match status" value="1"/>
</dbReference>
<organism evidence="5 6">
    <name type="scientific">Terrimonas ginsenosidimutans</name>
    <dbReference type="NCBI Taxonomy" id="2908004"/>
    <lineage>
        <taxon>Bacteria</taxon>
        <taxon>Pseudomonadati</taxon>
        <taxon>Bacteroidota</taxon>
        <taxon>Chitinophagia</taxon>
        <taxon>Chitinophagales</taxon>
        <taxon>Chitinophagaceae</taxon>
        <taxon>Terrimonas</taxon>
    </lineage>
</organism>
<dbReference type="PANTHER" id="PTHR43102">
    <property type="entry name" value="SLR1143 PROTEIN"/>
    <property type="match status" value="1"/>
</dbReference>
<dbReference type="SUPFAM" id="SSF47384">
    <property type="entry name" value="Homodimeric domain of signal transducing histidine kinase"/>
    <property type="match status" value="1"/>
</dbReference>
<dbReference type="Pfam" id="PF02518">
    <property type="entry name" value="HATPase_c"/>
    <property type="match status" value="1"/>
</dbReference>
<reference evidence="5" key="1">
    <citation type="submission" date="2022-01" db="EMBL/GenBank/DDBJ databases">
        <authorList>
            <person name="Jo J.-H."/>
            <person name="Im W.-T."/>
        </authorList>
    </citation>
    <scope>NUCLEOTIDE SEQUENCE</scope>
    <source>
        <strain evidence="5">NA20</strain>
    </source>
</reference>
<proteinExistence type="predicted"/>
<dbReference type="SMART" id="SM00387">
    <property type="entry name" value="HATPase_c"/>
    <property type="match status" value="1"/>
</dbReference>
<dbReference type="PRINTS" id="PR00344">
    <property type="entry name" value="BCTRLSENSOR"/>
</dbReference>
<feature type="domain" description="Histidine kinase" evidence="4">
    <location>
        <begin position="185"/>
        <end position="396"/>
    </location>
</feature>
<keyword evidence="5" id="KW-0418">Kinase</keyword>
<keyword evidence="5" id="KW-0808">Transferase</keyword>
<name>A0ABS9KN60_9BACT</name>
<dbReference type="PANTHER" id="PTHR43102:SF2">
    <property type="entry name" value="GAF DOMAIN-CONTAINING PROTEIN"/>
    <property type="match status" value="1"/>
</dbReference>
<dbReference type="InterPro" id="IPR029016">
    <property type="entry name" value="GAF-like_dom_sf"/>
</dbReference>
<keyword evidence="6" id="KW-1185">Reference proteome</keyword>
<dbReference type="GO" id="GO:0016301">
    <property type="term" value="F:kinase activity"/>
    <property type="evidence" value="ECO:0007669"/>
    <property type="project" value="UniProtKB-KW"/>
</dbReference>
<evidence type="ECO:0000256" key="1">
    <source>
        <dbReference type="ARBA" id="ARBA00000085"/>
    </source>
</evidence>
<dbReference type="InterPro" id="IPR004358">
    <property type="entry name" value="Sig_transdc_His_kin-like_C"/>
</dbReference>
<evidence type="ECO:0000256" key="2">
    <source>
        <dbReference type="ARBA" id="ARBA00012438"/>
    </source>
</evidence>
<evidence type="ECO:0000256" key="3">
    <source>
        <dbReference type="ARBA" id="ARBA00022553"/>
    </source>
</evidence>
<keyword evidence="3" id="KW-0597">Phosphoprotein</keyword>
<dbReference type="EMBL" id="JAKLTR010000003">
    <property type="protein sequence ID" value="MCG2613753.1"/>
    <property type="molecule type" value="Genomic_DNA"/>
</dbReference>
<dbReference type="Gene3D" id="1.10.287.130">
    <property type="match status" value="1"/>
</dbReference>
<dbReference type="RefSeq" id="WP_237869461.1">
    <property type="nucleotide sequence ID" value="NZ_JAKLTR010000003.1"/>
</dbReference>
<dbReference type="Gene3D" id="3.30.565.10">
    <property type="entry name" value="Histidine kinase-like ATPase, C-terminal domain"/>
    <property type="match status" value="1"/>
</dbReference>
<dbReference type="InterPro" id="IPR003018">
    <property type="entry name" value="GAF"/>
</dbReference>
<comment type="caution">
    <text evidence="5">The sequence shown here is derived from an EMBL/GenBank/DDBJ whole genome shotgun (WGS) entry which is preliminary data.</text>
</comment>
<dbReference type="Proteomes" id="UP001165367">
    <property type="component" value="Unassembled WGS sequence"/>
</dbReference>
<dbReference type="InterPro" id="IPR003594">
    <property type="entry name" value="HATPase_dom"/>
</dbReference>
<accession>A0ABS9KN60</accession>
<evidence type="ECO:0000313" key="5">
    <source>
        <dbReference type="EMBL" id="MCG2613753.1"/>
    </source>
</evidence>
<gene>
    <name evidence="5" type="ORF">LZZ85_05655</name>
</gene>
<dbReference type="SUPFAM" id="SSF55874">
    <property type="entry name" value="ATPase domain of HSP90 chaperone/DNA topoisomerase II/histidine kinase"/>
    <property type="match status" value="1"/>
</dbReference>
<dbReference type="EC" id="2.7.13.3" evidence="2"/>
<dbReference type="Gene3D" id="3.30.450.40">
    <property type="match status" value="1"/>
</dbReference>
<sequence>MQLPQSEELRLRTLRSYNILDTLKEKEYDEVTYLAGMICGCPISMISFIDKERQWFKSHRGIDDSETPLDVSFCVHALGSPDKGLIVQDARLDPQFSENPMVTGEAGIVFYAGFPLISEKGVALGSLCVVDRKPQVLSEEQLTALKMLSHQVMQLMESRKKTYEMQVLQDALEKRNKELEQFAMVVASDIRSPLVNIAAAHTMLKESLELGRPVDAQLLGISARAATRINRLVQGILGYYKNEDDLHNKEEIELLPFIKGVQELVASTIKINWIYHFSPEAKIHANQTALEQIFFNLIDNAVRYGDKDITTIDLHFAELEGMYQFKVADNGLGIPRDKVDTIFDLFTTVASKDRFGVKNHGIGLPTVKKLIDVLGGKISVESVVNKGTVFTFTIAK</sequence>
<dbReference type="InterPro" id="IPR036097">
    <property type="entry name" value="HisK_dim/P_sf"/>
</dbReference>
<dbReference type="CDD" id="cd00075">
    <property type="entry name" value="HATPase"/>
    <property type="match status" value="1"/>
</dbReference>
<dbReference type="Pfam" id="PF01590">
    <property type="entry name" value="GAF"/>
    <property type="match status" value="1"/>
</dbReference>
<protein>
    <recommendedName>
        <fullName evidence="2">histidine kinase</fullName>
        <ecNumber evidence="2">2.7.13.3</ecNumber>
    </recommendedName>
</protein>
<dbReference type="SMART" id="SM00065">
    <property type="entry name" value="GAF"/>
    <property type="match status" value="1"/>
</dbReference>
<evidence type="ECO:0000313" key="6">
    <source>
        <dbReference type="Proteomes" id="UP001165367"/>
    </source>
</evidence>
<dbReference type="PROSITE" id="PS50109">
    <property type="entry name" value="HIS_KIN"/>
    <property type="match status" value="1"/>
</dbReference>